<reference evidence="3 4" key="1">
    <citation type="submission" date="2019-10" db="EMBL/GenBank/DDBJ databases">
        <title>Georgenia wutianyii sp. nov. and Georgenia yuyongxinii sp. nov. isolated from plateau pika (Ochotona curzoniae) in the Qinghai-Tibet plateau of China.</title>
        <authorList>
            <person name="Tian Z."/>
        </authorList>
    </citation>
    <scope>NUCLEOTIDE SEQUENCE [LARGE SCALE GENOMIC DNA]</scope>
    <source>
        <strain evidence="3 4">JCM 15130</strain>
    </source>
</reference>
<dbReference type="InterPro" id="IPR044855">
    <property type="entry name" value="CoA-Trfase_III_dom3_sf"/>
</dbReference>
<evidence type="ECO:0000313" key="3">
    <source>
        <dbReference type="EMBL" id="MPV87627.1"/>
    </source>
</evidence>
<dbReference type="EMBL" id="WHPD01000661">
    <property type="protein sequence ID" value="MPV87627.1"/>
    <property type="molecule type" value="Genomic_DNA"/>
</dbReference>
<feature type="compositionally biased region" description="Low complexity" evidence="2">
    <location>
        <begin position="411"/>
        <end position="422"/>
    </location>
</feature>
<proteinExistence type="predicted"/>
<sequence>MFALDGIRVLDLSHYIAGPHCSLLLADHGAEVIKLEPLSGEPSRHAQPVYDGQSLYFTSMNRNKKSLAIDLKRPEARPVVDQLVSTADLVVTNYSKGVPERLHFDYDRISKINPRIIMVQVTGFGLTGHMSDLSAFDGIIQALSGISYLTGERDGPPLKAGAYIADHAAGLHGALGALLALQHRERTGVGQLVDVSMLDSIVAMLAYEPARAHVGMEPARSGNRSANVFATTFRTRDGYVYIAALSERMWTGLAEEVGTAELADPRYLSAARRVEDYDSLEKAITAWTTQHSSDEIVARLQARGVPTGKVSSIDDLLASDQLADRDMLPHVRHGDGHVPMPGRVAHMSAEVPLVPARAPGLGADTMGILTSCGFETDEIDALAASGVVSVPASAYAASVGAAGPPRGGQPSGPRSSGIGDWA</sequence>
<gene>
    <name evidence="3" type="ORF">GB882_03020</name>
</gene>
<dbReference type="InterPro" id="IPR050483">
    <property type="entry name" value="CoA-transferase_III_domain"/>
</dbReference>
<evidence type="ECO:0000256" key="1">
    <source>
        <dbReference type="ARBA" id="ARBA00022679"/>
    </source>
</evidence>
<dbReference type="GO" id="GO:0008410">
    <property type="term" value="F:CoA-transferase activity"/>
    <property type="evidence" value="ECO:0007669"/>
    <property type="project" value="TreeGrafter"/>
</dbReference>
<dbReference type="Pfam" id="PF02515">
    <property type="entry name" value="CoA_transf_3"/>
    <property type="match status" value="1"/>
</dbReference>
<dbReference type="PANTHER" id="PTHR48207:SF3">
    <property type="entry name" value="SUCCINATE--HYDROXYMETHYLGLUTARATE COA-TRANSFERASE"/>
    <property type="match status" value="1"/>
</dbReference>
<keyword evidence="4" id="KW-1185">Reference proteome</keyword>
<accession>A0A7J9USN0</accession>
<feature type="region of interest" description="Disordered" evidence="2">
    <location>
        <begin position="398"/>
        <end position="422"/>
    </location>
</feature>
<keyword evidence="1 3" id="KW-0808">Transferase</keyword>
<dbReference type="Proteomes" id="UP000429644">
    <property type="component" value="Unassembled WGS sequence"/>
</dbReference>
<dbReference type="InterPro" id="IPR003673">
    <property type="entry name" value="CoA-Trfase_fam_III"/>
</dbReference>
<comment type="caution">
    <text evidence="3">The sequence shown here is derived from an EMBL/GenBank/DDBJ whole genome shotgun (WGS) entry which is preliminary data.</text>
</comment>
<name>A0A7J9USN0_9MICO</name>
<dbReference type="Gene3D" id="3.30.1540.10">
    <property type="entry name" value="formyl-coa transferase, domain 3"/>
    <property type="match status" value="1"/>
</dbReference>
<protein>
    <submittedName>
        <fullName evidence="3">CoA transferase</fullName>
    </submittedName>
</protein>
<dbReference type="RefSeq" id="WP_152230228.1">
    <property type="nucleotide sequence ID" value="NZ_BAAAOT010000004.1"/>
</dbReference>
<evidence type="ECO:0000256" key="2">
    <source>
        <dbReference type="SAM" id="MobiDB-lite"/>
    </source>
</evidence>
<dbReference type="InterPro" id="IPR023606">
    <property type="entry name" value="CoA-Trfase_III_dom_1_sf"/>
</dbReference>
<dbReference type="OrthoDB" id="9797653at2"/>
<organism evidence="3 4">
    <name type="scientific">Georgenia ruanii</name>
    <dbReference type="NCBI Taxonomy" id="348442"/>
    <lineage>
        <taxon>Bacteria</taxon>
        <taxon>Bacillati</taxon>
        <taxon>Actinomycetota</taxon>
        <taxon>Actinomycetes</taxon>
        <taxon>Micrococcales</taxon>
        <taxon>Bogoriellaceae</taxon>
        <taxon>Georgenia</taxon>
    </lineage>
</organism>
<dbReference type="Gene3D" id="3.40.50.10540">
    <property type="entry name" value="Crotonobetainyl-coa:carnitine coa-transferase, domain 1"/>
    <property type="match status" value="1"/>
</dbReference>
<dbReference type="SUPFAM" id="SSF89796">
    <property type="entry name" value="CoA-transferase family III (CaiB/BaiF)"/>
    <property type="match status" value="1"/>
</dbReference>
<evidence type="ECO:0000313" key="4">
    <source>
        <dbReference type="Proteomes" id="UP000429644"/>
    </source>
</evidence>
<dbReference type="PANTHER" id="PTHR48207">
    <property type="entry name" value="SUCCINATE--HYDROXYMETHYLGLUTARATE COA-TRANSFERASE"/>
    <property type="match status" value="1"/>
</dbReference>
<dbReference type="AlphaFoldDB" id="A0A7J9USN0"/>